<dbReference type="SUPFAM" id="SSF52799">
    <property type="entry name" value="(Phosphotyrosine protein) phosphatases II"/>
    <property type="match status" value="1"/>
</dbReference>
<protein>
    <recommendedName>
        <fullName evidence="1">Tyrosine specific protein phosphatases domain-containing protein</fullName>
    </recommendedName>
</protein>
<dbReference type="InterPro" id="IPR029021">
    <property type="entry name" value="Prot-tyrosine_phosphatase-like"/>
</dbReference>
<dbReference type="EMBL" id="JAPDFR010000007">
    <property type="protein sequence ID" value="KAK0385049.1"/>
    <property type="molecule type" value="Genomic_DNA"/>
</dbReference>
<proteinExistence type="predicted"/>
<dbReference type="Proteomes" id="UP001175261">
    <property type="component" value="Unassembled WGS sequence"/>
</dbReference>
<dbReference type="InterPro" id="IPR000387">
    <property type="entry name" value="Tyr_Pase_dom"/>
</dbReference>
<dbReference type="PANTHER" id="PTHR31126:SF73">
    <property type="entry name" value="TYROSINE SPECIFIC PROTEIN PHOSPHATASES DOMAIN-CONTAINING PROTEIN"/>
    <property type="match status" value="1"/>
</dbReference>
<evidence type="ECO:0000259" key="1">
    <source>
        <dbReference type="PROSITE" id="PS50056"/>
    </source>
</evidence>
<evidence type="ECO:0000313" key="2">
    <source>
        <dbReference type="EMBL" id="KAK0385049.1"/>
    </source>
</evidence>
<dbReference type="PANTHER" id="PTHR31126">
    <property type="entry name" value="TYROSINE-PROTEIN PHOSPHATASE"/>
    <property type="match status" value="1"/>
</dbReference>
<dbReference type="GO" id="GO:0004721">
    <property type="term" value="F:phosphoprotein phosphatase activity"/>
    <property type="evidence" value="ECO:0007669"/>
    <property type="project" value="InterPro"/>
</dbReference>
<dbReference type="PROSITE" id="PS00383">
    <property type="entry name" value="TYR_PHOSPHATASE_1"/>
    <property type="match status" value="1"/>
</dbReference>
<organism evidence="2 3">
    <name type="scientific">Sarocladium strictum</name>
    <name type="common">Black bundle disease fungus</name>
    <name type="synonym">Acremonium strictum</name>
    <dbReference type="NCBI Taxonomy" id="5046"/>
    <lineage>
        <taxon>Eukaryota</taxon>
        <taxon>Fungi</taxon>
        <taxon>Dikarya</taxon>
        <taxon>Ascomycota</taxon>
        <taxon>Pezizomycotina</taxon>
        <taxon>Sordariomycetes</taxon>
        <taxon>Hypocreomycetidae</taxon>
        <taxon>Hypocreales</taxon>
        <taxon>Sarocladiaceae</taxon>
        <taxon>Sarocladium</taxon>
    </lineage>
</organism>
<gene>
    <name evidence="2" type="ORF">NLU13_7527</name>
</gene>
<dbReference type="InterPro" id="IPR016130">
    <property type="entry name" value="Tyr_Pase_AS"/>
</dbReference>
<name>A0AA39GDN6_SARSR</name>
<dbReference type="PROSITE" id="PS50056">
    <property type="entry name" value="TYR_PHOSPHATASE_2"/>
    <property type="match status" value="1"/>
</dbReference>
<sequence length="279" mass="30916">MAVSRDQLEALSKTDVAEPIPQETLLPVLTSPPFIPTQSMINLRDPGLVPGSNLPRSRFYRSGILAAAADDPAALAWLGGHVKRIFDLRKASERASHPDPRVEGVENVWFETQGEYPDPEVGEFVEEDGKKAWKKQLMVITDNYRPVFRAVLEHVRDRPADPVLFHCTGGRDRTGALAGLLHTLAGTPHDTIVLDYMLSRVGVEPAREQLKHFALENSGADSEETPGFREMVDLKPAYLEGLEEGLEERYGGWEGYVTSADGLGMTKEDLETVKKNLRS</sequence>
<feature type="domain" description="Tyrosine specific protein phosphatases" evidence="1">
    <location>
        <begin position="142"/>
        <end position="211"/>
    </location>
</feature>
<dbReference type="InterPro" id="IPR026893">
    <property type="entry name" value="Tyr/Ser_Pase_IphP-type"/>
</dbReference>
<reference evidence="2" key="1">
    <citation type="submission" date="2022-10" db="EMBL/GenBank/DDBJ databases">
        <title>Determination and structural analysis of whole genome sequence of Sarocladium strictum F4-1.</title>
        <authorList>
            <person name="Hu L."/>
            <person name="Jiang Y."/>
        </authorList>
    </citation>
    <scope>NUCLEOTIDE SEQUENCE</scope>
    <source>
        <strain evidence="2">F4-1</strain>
    </source>
</reference>
<dbReference type="AlphaFoldDB" id="A0AA39GDN6"/>
<dbReference type="Pfam" id="PF13350">
    <property type="entry name" value="Y_phosphatase3"/>
    <property type="match status" value="1"/>
</dbReference>
<accession>A0AA39GDN6</accession>
<dbReference type="Gene3D" id="3.90.190.10">
    <property type="entry name" value="Protein tyrosine phosphatase superfamily"/>
    <property type="match status" value="1"/>
</dbReference>
<comment type="caution">
    <text evidence="2">The sequence shown here is derived from an EMBL/GenBank/DDBJ whole genome shotgun (WGS) entry which is preliminary data.</text>
</comment>
<evidence type="ECO:0000313" key="3">
    <source>
        <dbReference type="Proteomes" id="UP001175261"/>
    </source>
</evidence>
<keyword evidence="3" id="KW-1185">Reference proteome</keyword>